<accession>A0A543HHU0</accession>
<dbReference type="PANTHER" id="PTHR12526">
    <property type="entry name" value="GLYCOSYLTRANSFERASE"/>
    <property type="match status" value="1"/>
</dbReference>
<dbReference type="Proteomes" id="UP000316747">
    <property type="component" value="Unassembled WGS sequence"/>
</dbReference>
<keyword evidence="6" id="KW-1185">Reference proteome</keyword>
<feature type="domain" description="Glycosyltransferase subfamily 4-like N-terminal" evidence="4">
    <location>
        <begin position="22"/>
        <end position="192"/>
    </location>
</feature>
<dbReference type="OrthoDB" id="9810929at2"/>
<evidence type="ECO:0000256" key="2">
    <source>
        <dbReference type="ARBA" id="ARBA00022679"/>
    </source>
</evidence>
<dbReference type="SUPFAM" id="SSF53756">
    <property type="entry name" value="UDP-Glycosyltransferase/glycogen phosphorylase"/>
    <property type="match status" value="1"/>
</dbReference>
<dbReference type="EMBL" id="VFPM01000003">
    <property type="protein sequence ID" value="TQM57896.1"/>
    <property type="molecule type" value="Genomic_DNA"/>
</dbReference>
<dbReference type="GO" id="GO:0016757">
    <property type="term" value="F:glycosyltransferase activity"/>
    <property type="evidence" value="ECO:0007669"/>
    <property type="project" value="UniProtKB-KW"/>
</dbReference>
<organism evidence="5 6">
    <name type="scientific">Humibacillus xanthopallidus</name>
    <dbReference type="NCBI Taxonomy" id="412689"/>
    <lineage>
        <taxon>Bacteria</taxon>
        <taxon>Bacillati</taxon>
        <taxon>Actinomycetota</taxon>
        <taxon>Actinomycetes</taxon>
        <taxon>Micrococcales</taxon>
        <taxon>Intrasporangiaceae</taxon>
        <taxon>Humibacillus</taxon>
    </lineage>
</organism>
<comment type="caution">
    <text evidence="5">The sequence shown here is derived from an EMBL/GenBank/DDBJ whole genome shotgun (WGS) entry which is preliminary data.</text>
</comment>
<gene>
    <name evidence="5" type="ORF">FBY41_3234</name>
</gene>
<sequence>MRIALVSEHANPLAVLGGADAGGQNVHVGALAAELAARGHDVTVYSRWTATGVPVRVVTDEGYAVEHVPVGPPEEVPKDDLLQYMPAFARYLEMRWSERPVDIVHAHFWMSGVASTRAARRVDLPVVQTFHALGTVKRRQQGDHDTSPPERLGLERGLCRRVDHVIATCTDEVEELAAMGLPARRATVVPCGVDTDLFRPQEVPPKPHRTLLSIGRLVERKGVGNAIEALAMLPGVELRVAGGPAPSGLHDDPEVRRLREVATRSGVSERVHFLGGVGRERVPELMNEADLVVAVPWYEPFGIVPVEAMACGRPVVGSAVGGLLDTVLPGVTGELVPPRRPDVIALAVRRLLEDPARRVAYGQAGRDRAVALYRWSRVAEATEEVYERIVAAATRKAVAP</sequence>
<evidence type="ECO:0000313" key="5">
    <source>
        <dbReference type="EMBL" id="TQM57896.1"/>
    </source>
</evidence>
<keyword evidence="1" id="KW-0328">Glycosyltransferase</keyword>
<proteinExistence type="predicted"/>
<feature type="domain" description="Glycosyl transferase family 1" evidence="3">
    <location>
        <begin position="196"/>
        <end position="367"/>
    </location>
</feature>
<evidence type="ECO:0000259" key="3">
    <source>
        <dbReference type="Pfam" id="PF00534"/>
    </source>
</evidence>
<dbReference type="InterPro" id="IPR001296">
    <property type="entry name" value="Glyco_trans_1"/>
</dbReference>
<dbReference type="InterPro" id="IPR028098">
    <property type="entry name" value="Glyco_trans_4-like_N"/>
</dbReference>
<evidence type="ECO:0000256" key="1">
    <source>
        <dbReference type="ARBA" id="ARBA00022676"/>
    </source>
</evidence>
<dbReference type="Pfam" id="PF00534">
    <property type="entry name" value="Glycos_transf_1"/>
    <property type="match status" value="1"/>
</dbReference>
<dbReference type="AlphaFoldDB" id="A0A543HHU0"/>
<evidence type="ECO:0000313" key="6">
    <source>
        <dbReference type="Proteomes" id="UP000316747"/>
    </source>
</evidence>
<name>A0A543HHU0_9MICO</name>
<evidence type="ECO:0000259" key="4">
    <source>
        <dbReference type="Pfam" id="PF13579"/>
    </source>
</evidence>
<dbReference type="PANTHER" id="PTHR12526:SF635">
    <property type="entry name" value="GLYCOSYL TRANSFERASE GROUP 1"/>
    <property type="match status" value="1"/>
</dbReference>
<dbReference type="Pfam" id="PF13579">
    <property type="entry name" value="Glyco_trans_4_4"/>
    <property type="match status" value="1"/>
</dbReference>
<keyword evidence="2 5" id="KW-0808">Transferase</keyword>
<dbReference type="Gene3D" id="3.40.50.2000">
    <property type="entry name" value="Glycogen Phosphorylase B"/>
    <property type="match status" value="2"/>
</dbReference>
<protein>
    <submittedName>
        <fullName evidence="5">Glycosyltransferase involved in cell wall biosynthesis</fullName>
    </submittedName>
</protein>
<reference evidence="5 6" key="1">
    <citation type="submission" date="2019-06" db="EMBL/GenBank/DDBJ databases">
        <title>Genome sequencing of plant associated microbes to promote plant fitness in Sorghum bicolor and Oryza sativa.</title>
        <authorList>
            <person name="Coleman-Derr D."/>
        </authorList>
    </citation>
    <scope>NUCLEOTIDE SEQUENCE [LARGE SCALE GENOMIC DNA]</scope>
    <source>
        <strain evidence="5 6">KV-663</strain>
    </source>
</reference>